<dbReference type="Proteomes" id="UP000664620">
    <property type="component" value="Unassembled WGS sequence"/>
</dbReference>
<reference evidence="2" key="1">
    <citation type="submission" date="2021-03" db="EMBL/GenBank/DDBJ databases">
        <title>Molecular epidemiology and mechanisms of colistin and carbapenem resistance in Enterobacteriaceae from clinical isolates, the environment and porcine samples in Pretoria, South Africa.</title>
        <authorList>
            <person name="Bogoshi D."/>
            <person name="Mbelle N.M."/>
            <person name="Naidoo V."/>
            <person name="Osei Sekyere J."/>
        </authorList>
    </citation>
    <scope>NUCLEOTIDE SEQUENCE</scope>
    <source>
        <strain evidence="2">C034</strain>
    </source>
</reference>
<dbReference type="EMBL" id="JAGETO010000047">
    <property type="protein sequence ID" value="MBO2029311.1"/>
    <property type="molecule type" value="Genomic_DNA"/>
</dbReference>
<feature type="region of interest" description="Disordered" evidence="1">
    <location>
        <begin position="1"/>
        <end position="24"/>
    </location>
</feature>
<proteinExistence type="predicted"/>
<comment type="caution">
    <text evidence="2">The sequence shown here is derived from an EMBL/GenBank/DDBJ whole genome shotgun (WGS) entry which is preliminary data.</text>
</comment>
<protein>
    <submittedName>
        <fullName evidence="2">Uncharacterized protein</fullName>
    </submittedName>
</protein>
<accession>A0A939NN34</accession>
<evidence type="ECO:0000313" key="3">
    <source>
        <dbReference type="Proteomes" id="UP000664620"/>
    </source>
</evidence>
<dbReference type="AlphaFoldDB" id="A0A939NN34"/>
<evidence type="ECO:0000313" key="2">
    <source>
        <dbReference type="EMBL" id="MBO2029311.1"/>
    </source>
</evidence>
<name>A0A939NN34_KLEPN</name>
<sequence length="76" mass="8388">MALRLSGPASHPQAHVSRPGKQQRRRAIYRTPCWSCCRAAASPDPARRTRASGNIRTATAYPPVEYRSRASRLPAS</sequence>
<organism evidence="2 3">
    <name type="scientific">Klebsiella pneumoniae</name>
    <dbReference type="NCBI Taxonomy" id="573"/>
    <lineage>
        <taxon>Bacteria</taxon>
        <taxon>Pseudomonadati</taxon>
        <taxon>Pseudomonadota</taxon>
        <taxon>Gammaproteobacteria</taxon>
        <taxon>Enterobacterales</taxon>
        <taxon>Enterobacteriaceae</taxon>
        <taxon>Klebsiella/Raoultella group</taxon>
        <taxon>Klebsiella</taxon>
        <taxon>Klebsiella pneumoniae complex</taxon>
    </lineage>
</organism>
<gene>
    <name evidence="2" type="ORF">J4734_13850</name>
</gene>
<evidence type="ECO:0000256" key="1">
    <source>
        <dbReference type="SAM" id="MobiDB-lite"/>
    </source>
</evidence>
<feature type="region of interest" description="Disordered" evidence="1">
    <location>
        <begin position="44"/>
        <end position="76"/>
    </location>
</feature>